<sequence>MYAELVHILDYYFNQLVANARRRSQARALKVLNAKKSPAGDLMRLSAVSSADSGIDDIPYIDFGDDLTTPIIAARPFEGHGPRKKPWGKQFGSLQELTSEVWHVVLEEQLFLEFYMKSKSSFPNTKLNALSRRAT</sequence>
<keyword evidence="2" id="KW-1185">Reference proteome</keyword>
<reference evidence="2" key="1">
    <citation type="journal article" date="2015" name="Nat. Genet.">
        <title>The genome and transcriptome of the zoonotic hookworm Ancylostoma ceylanicum identify infection-specific gene families.</title>
        <authorList>
            <person name="Schwarz E.M."/>
            <person name="Hu Y."/>
            <person name="Antoshechkin I."/>
            <person name="Miller M.M."/>
            <person name="Sternberg P.W."/>
            <person name="Aroian R.V."/>
        </authorList>
    </citation>
    <scope>NUCLEOTIDE SEQUENCE</scope>
    <source>
        <strain evidence="2">HY135</strain>
    </source>
</reference>
<evidence type="ECO:0000313" key="2">
    <source>
        <dbReference type="Proteomes" id="UP000024635"/>
    </source>
</evidence>
<dbReference type="AlphaFoldDB" id="A0A016U401"/>
<dbReference type="OrthoDB" id="303066at2759"/>
<accession>A0A016U401</accession>
<organism evidence="1 2">
    <name type="scientific">Ancylostoma ceylanicum</name>
    <dbReference type="NCBI Taxonomy" id="53326"/>
    <lineage>
        <taxon>Eukaryota</taxon>
        <taxon>Metazoa</taxon>
        <taxon>Ecdysozoa</taxon>
        <taxon>Nematoda</taxon>
        <taxon>Chromadorea</taxon>
        <taxon>Rhabditida</taxon>
        <taxon>Rhabditina</taxon>
        <taxon>Rhabditomorpha</taxon>
        <taxon>Strongyloidea</taxon>
        <taxon>Ancylostomatidae</taxon>
        <taxon>Ancylostomatinae</taxon>
        <taxon>Ancylostoma</taxon>
    </lineage>
</organism>
<comment type="caution">
    <text evidence="1">The sequence shown here is derived from an EMBL/GenBank/DDBJ whole genome shotgun (WGS) entry which is preliminary data.</text>
</comment>
<protein>
    <submittedName>
        <fullName evidence="1">Uncharacterized protein</fullName>
    </submittedName>
</protein>
<name>A0A016U401_9BILA</name>
<dbReference type="EMBL" id="JARK01001395">
    <property type="protein sequence ID" value="EYC09701.1"/>
    <property type="molecule type" value="Genomic_DNA"/>
</dbReference>
<gene>
    <name evidence="1" type="primary">Acey_s0059.g3005</name>
    <name evidence="1" type="synonym">Acey-T20D3.11</name>
    <name evidence="1" type="ORF">Y032_0059g3005</name>
</gene>
<evidence type="ECO:0000313" key="1">
    <source>
        <dbReference type="EMBL" id="EYC09701.1"/>
    </source>
</evidence>
<dbReference type="Proteomes" id="UP000024635">
    <property type="component" value="Unassembled WGS sequence"/>
</dbReference>
<proteinExistence type="predicted"/>